<name>A0A7W9IGZ6_9ACTN</name>
<dbReference type="InterPro" id="IPR000387">
    <property type="entry name" value="Tyr_Pase_dom"/>
</dbReference>
<organism evidence="3 4">
    <name type="scientific">Streptosporangium becharense</name>
    <dbReference type="NCBI Taxonomy" id="1816182"/>
    <lineage>
        <taxon>Bacteria</taxon>
        <taxon>Bacillati</taxon>
        <taxon>Actinomycetota</taxon>
        <taxon>Actinomycetes</taxon>
        <taxon>Streptosporangiales</taxon>
        <taxon>Streptosporangiaceae</taxon>
        <taxon>Streptosporangium</taxon>
    </lineage>
</organism>
<evidence type="ECO:0000256" key="1">
    <source>
        <dbReference type="ARBA" id="ARBA00009580"/>
    </source>
</evidence>
<evidence type="ECO:0000313" key="3">
    <source>
        <dbReference type="EMBL" id="MBB5820518.1"/>
    </source>
</evidence>
<dbReference type="Gene3D" id="3.90.190.10">
    <property type="entry name" value="Protein tyrosine phosphatase superfamily"/>
    <property type="match status" value="1"/>
</dbReference>
<keyword evidence="3" id="KW-0378">Hydrolase</keyword>
<sequence length="246" mass="28166">MMRHIEFARLHNFRDVGGYRTDDGRRVRWRRLYRSDSLHRLADDDLDRYHALGIRTVIDLRHPDEVEFRGRAPHGPGYHNLPLEHRRWNVRDDYRPDAGIARFFADRYREVSQDGRAEIRSALEVIADAGNAPVVIHCAAGKDRTGVLTALVLRLLGVAEEDVIADYALTGRATPRFLAYWEQEHPGEPPPWPGFGRAPAEAMRLFLAELGPVRDYCLRTIGLDRLAISALREHLLENPDIHQISG</sequence>
<proteinExistence type="inferred from homology"/>
<dbReference type="InterPro" id="IPR016130">
    <property type="entry name" value="Tyr_Pase_AS"/>
</dbReference>
<protein>
    <submittedName>
        <fullName evidence="3">Protein-tyrosine phosphatase</fullName>
        <ecNumber evidence="3">3.1.3.48</ecNumber>
    </submittedName>
</protein>
<dbReference type="PANTHER" id="PTHR31126:SF1">
    <property type="entry name" value="TYROSINE SPECIFIC PROTEIN PHOSPHATASES DOMAIN-CONTAINING PROTEIN"/>
    <property type="match status" value="1"/>
</dbReference>
<dbReference type="PROSITE" id="PS50056">
    <property type="entry name" value="TYR_PHOSPHATASE_2"/>
    <property type="match status" value="1"/>
</dbReference>
<gene>
    <name evidence="3" type="ORF">F4562_003580</name>
</gene>
<evidence type="ECO:0000313" key="4">
    <source>
        <dbReference type="Proteomes" id="UP000540685"/>
    </source>
</evidence>
<dbReference type="InterPro" id="IPR029021">
    <property type="entry name" value="Prot-tyrosine_phosphatase-like"/>
</dbReference>
<accession>A0A7W9IGZ6</accession>
<dbReference type="GO" id="GO:0004725">
    <property type="term" value="F:protein tyrosine phosphatase activity"/>
    <property type="evidence" value="ECO:0007669"/>
    <property type="project" value="UniProtKB-EC"/>
</dbReference>
<keyword evidence="4" id="KW-1185">Reference proteome</keyword>
<dbReference type="EC" id="3.1.3.48" evidence="3"/>
<reference evidence="3 4" key="1">
    <citation type="submission" date="2020-08" db="EMBL/GenBank/DDBJ databases">
        <title>Sequencing the genomes of 1000 actinobacteria strains.</title>
        <authorList>
            <person name="Klenk H.-P."/>
        </authorList>
    </citation>
    <scope>NUCLEOTIDE SEQUENCE [LARGE SCALE GENOMIC DNA]</scope>
    <source>
        <strain evidence="3 4">DSM 46887</strain>
    </source>
</reference>
<dbReference type="InterPro" id="IPR026893">
    <property type="entry name" value="Tyr/Ser_Pase_IphP-type"/>
</dbReference>
<dbReference type="PROSITE" id="PS00383">
    <property type="entry name" value="TYR_PHOSPHATASE_1"/>
    <property type="match status" value="1"/>
</dbReference>
<dbReference type="Pfam" id="PF13350">
    <property type="entry name" value="Y_phosphatase3"/>
    <property type="match status" value="1"/>
</dbReference>
<dbReference type="Proteomes" id="UP000540685">
    <property type="component" value="Unassembled WGS sequence"/>
</dbReference>
<dbReference type="EMBL" id="JACHMP010000001">
    <property type="protein sequence ID" value="MBB5820518.1"/>
    <property type="molecule type" value="Genomic_DNA"/>
</dbReference>
<dbReference type="SUPFAM" id="SSF52799">
    <property type="entry name" value="(Phosphotyrosine protein) phosphatases II"/>
    <property type="match status" value="1"/>
</dbReference>
<comment type="similarity">
    <text evidence="1">Belongs to the protein-tyrosine phosphatase family.</text>
</comment>
<feature type="domain" description="Tyrosine specific protein phosphatases" evidence="2">
    <location>
        <begin position="113"/>
        <end position="164"/>
    </location>
</feature>
<comment type="caution">
    <text evidence="3">The sequence shown here is derived from an EMBL/GenBank/DDBJ whole genome shotgun (WGS) entry which is preliminary data.</text>
</comment>
<dbReference type="PANTHER" id="PTHR31126">
    <property type="entry name" value="TYROSINE-PROTEIN PHOSPHATASE"/>
    <property type="match status" value="1"/>
</dbReference>
<evidence type="ECO:0000259" key="2">
    <source>
        <dbReference type="PROSITE" id="PS50056"/>
    </source>
</evidence>
<dbReference type="AlphaFoldDB" id="A0A7W9IGZ6"/>